<dbReference type="InterPro" id="IPR007627">
    <property type="entry name" value="RNA_pol_sigma70_r2"/>
</dbReference>
<dbReference type="Gene3D" id="1.10.1740.10">
    <property type="match status" value="1"/>
</dbReference>
<evidence type="ECO:0000256" key="2">
    <source>
        <dbReference type="ARBA" id="ARBA00023082"/>
    </source>
</evidence>
<reference evidence="8" key="1">
    <citation type="submission" date="2015-07" db="EMBL/GenBank/DDBJ databases">
        <title>Near-Complete Genome Sequence of the Cellulolytic Bacterium Bacteroides (Pseudobacteroides) cellulosolvens ATCC 35603.</title>
        <authorList>
            <person name="Dassa B."/>
            <person name="Utturkar S.M."/>
            <person name="Klingeman D.M."/>
            <person name="Hurt R.A."/>
            <person name="Keller M."/>
            <person name="Xu J."/>
            <person name="Reddy Y.H.K."/>
            <person name="Borovok I."/>
            <person name="Grinberg I.R."/>
            <person name="Lamed R."/>
            <person name="Zhivin O."/>
            <person name="Bayer E.A."/>
            <person name="Brown S.D."/>
        </authorList>
    </citation>
    <scope>NUCLEOTIDE SEQUENCE [LARGE SCALE GENOMIC DNA]</scope>
    <source>
        <strain evidence="8">DSM 2933</strain>
    </source>
</reference>
<comment type="caution">
    <text evidence="7">The sequence shown here is derived from an EMBL/GenBank/DDBJ whole genome shotgun (WGS) entry which is preliminary data.</text>
</comment>
<evidence type="ECO:0000313" key="8">
    <source>
        <dbReference type="Proteomes" id="UP000036923"/>
    </source>
</evidence>
<dbReference type="PANTHER" id="PTHR30385:SF4">
    <property type="entry name" value="RNA POLYMERASE SIGMA-E FACTOR"/>
    <property type="match status" value="1"/>
</dbReference>
<dbReference type="SUPFAM" id="SSF88659">
    <property type="entry name" value="Sigma3 and sigma4 domains of RNA polymerase sigma factors"/>
    <property type="match status" value="1"/>
</dbReference>
<protein>
    <submittedName>
        <fullName evidence="7">RNA polymerase, sigma 28 subunit, FliA/WhiG subfamily</fullName>
    </submittedName>
</protein>
<evidence type="ECO:0000256" key="3">
    <source>
        <dbReference type="ARBA" id="ARBA00023125"/>
    </source>
</evidence>
<evidence type="ECO:0000313" key="7">
    <source>
        <dbReference type="EMBL" id="KNY25544.1"/>
    </source>
</evidence>
<dbReference type="CDD" id="cd06171">
    <property type="entry name" value="Sigma70_r4"/>
    <property type="match status" value="1"/>
</dbReference>
<organism evidence="7 8">
    <name type="scientific">Pseudobacteroides cellulosolvens ATCC 35603 = DSM 2933</name>
    <dbReference type="NCBI Taxonomy" id="398512"/>
    <lineage>
        <taxon>Bacteria</taxon>
        <taxon>Bacillati</taxon>
        <taxon>Bacillota</taxon>
        <taxon>Clostridia</taxon>
        <taxon>Eubacteriales</taxon>
        <taxon>Oscillospiraceae</taxon>
        <taxon>Pseudobacteroides</taxon>
    </lineage>
</organism>
<dbReference type="Proteomes" id="UP000036923">
    <property type="component" value="Unassembled WGS sequence"/>
</dbReference>
<feature type="domain" description="RNA polymerase sigma-70 region 2" evidence="5">
    <location>
        <begin position="37"/>
        <end position="102"/>
    </location>
</feature>
<dbReference type="GO" id="GO:0016987">
    <property type="term" value="F:sigma factor activity"/>
    <property type="evidence" value="ECO:0007669"/>
    <property type="project" value="UniProtKB-KW"/>
</dbReference>
<dbReference type="OrthoDB" id="2111981at2"/>
<sequence length="236" mass="27740">MSIIKKLEENYYSKAIEEKARDYFENKTDVNLEEVINSIKPIIKHFAFKYRRNELVSDLIQEGYIGFLKALKAYSYVEGAKFTTFACHYIHGEIRHFLRKENSYYKPGDSLNLDSKIKSFIENKRTPTVTEISKEFNITYNYVVRILNTGLISLDDLETTSHHIPYNDENGIIENRLLLKQLINNLEPTFKQVLIMTYYKDFSQVKVGKELGMNQRKVSRILHKCLVTLRNEMCIS</sequence>
<keyword evidence="3" id="KW-0238">DNA-binding</keyword>
<dbReference type="Gene3D" id="1.20.140.160">
    <property type="match status" value="1"/>
</dbReference>
<dbReference type="eggNOG" id="COG1191">
    <property type="taxonomic scope" value="Bacteria"/>
</dbReference>
<evidence type="ECO:0000259" key="6">
    <source>
        <dbReference type="Pfam" id="PF04545"/>
    </source>
</evidence>
<dbReference type="RefSeq" id="WP_036941039.1">
    <property type="nucleotide sequence ID" value="NZ_JQKC01000014.1"/>
</dbReference>
<proteinExistence type="predicted"/>
<dbReference type="NCBIfam" id="TIGR02937">
    <property type="entry name" value="sigma70-ECF"/>
    <property type="match status" value="1"/>
</dbReference>
<dbReference type="EMBL" id="LGTC01000001">
    <property type="protein sequence ID" value="KNY25544.1"/>
    <property type="molecule type" value="Genomic_DNA"/>
</dbReference>
<dbReference type="InterPro" id="IPR007630">
    <property type="entry name" value="RNA_pol_sigma70_r4"/>
</dbReference>
<evidence type="ECO:0000259" key="5">
    <source>
        <dbReference type="Pfam" id="PF04542"/>
    </source>
</evidence>
<dbReference type="STRING" id="398512.Bccel_0804"/>
<dbReference type="GO" id="GO:0006352">
    <property type="term" value="P:DNA-templated transcription initiation"/>
    <property type="evidence" value="ECO:0007669"/>
    <property type="project" value="InterPro"/>
</dbReference>
<keyword evidence="1" id="KW-0805">Transcription regulation</keyword>
<evidence type="ECO:0000256" key="4">
    <source>
        <dbReference type="ARBA" id="ARBA00023163"/>
    </source>
</evidence>
<dbReference type="InterPro" id="IPR000943">
    <property type="entry name" value="RNA_pol_sigma70"/>
</dbReference>
<dbReference type="Pfam" id="PF04542">
    <property type="entry name" value="Sigma70_r2"/>
    <property type="match status" value="1"/>
</dbReference>
<feature type="domain" description="RNA polymerase sigma-70 region 4" evidence="6">
    <location>
        <begin position="183"/>
        <end position="230"/>
    </location>
</feature>
<dbReference type="PANTHER" id="PTHR30385">
    <property type="entry name" value="SIGMA FACTOR F FLAGELLAR"/>
    <property type="match status" value="1"/>
</dbReference>
<dbReference type="GO" id="GO:0003677">
    <property type="term" value="F:DNA binding"/>
    <property type="evidence" value="ECO:0007669"/>
    <property type="project" value="UniProtKB-KW"/>
</dbReference>
<accession>A0A0L6JIH8</accession>
<keyword evidence="8" id="KW-1185">Reference proteome</keyword>
<dbReference type="AlphaFoldDB" id="A0A0L6JIH8"/>
<dbReference type="PRINTS" id="PR00046">
    <property type="entry name" value="SIGMA70FCT"/>
</dbReference>
<dbReference type="InterPro" id="IPR013324">
    <property type="entry name" value="RNA_pol_sigma_r3/r4-like"/>
</dbReference>
<keyword evidence="4" id="KW-0804">Transcription</keyword>
<dbReference type="InterPro" id="IPR013325">
    <property type="entry name" value="RNA_pol_sigma_r2"/>
</dbReference>
<dbReference type="Pfam" id="PF04545">
    <property type="entry name" value="Sigma70_r4"/>
    <property type="match status" value="1"/>
</dbReference>
<gene>
    <name evidence="7" type="ORF">Bccel_0804</name>
</gene>
<dbReference type="InterPro" id="IPR014284">
    <property type="entry name" value="RNA_pol_sigma-70_dom"/>
</dbReference>
<evidence type="ECO:0000256" key="1">
    <source>
        <dbReference type="ARBA" id="ARBA00023015"/>
    </source>
</evidence>
<dbReference type="SUPFAM" id="SSF88946">
    <property type="entry name" value="Sigma2 domain of RNA polymerase sigma factors"/>
    <property type="match status" value="1"/>
</dbReference>
<name>A0A0L6JIH8_9FIRM</name>
<keyword evidence="2" id="KW-0731">Sigma factor</keyword>